<gene>
    <name evidence="2" type="ORF">VISI1226_22415</name>
</gene>
<dbReference type="OrthoDB" id="5917813at2"/>
<feature type="transmembrane region" description="Helical" evidence="1">
    <location>
        <begin position="12"/>
        <end position="30"/>
    </location>
</feature>
<accession>E8M6Q3</accession>
<evidence type="ECO:0000313" key="2">
    <source>
        <dbReference type="EMBL" id="EGA70371.1"/>
    </source>
</evidence>
<reference evidence="2 3" key="1">
    <citation type="journal article" date="2012" name="Int. J. Syst. Evol. Microbiol.">
        <title>Vibrio caribbeanicus sp. nov., isolated from the marine sponge Scleritoderma cyanea.</title>
        <authorList>
            <person name="Hoffmann M."/>
            <person name="Monday S.R."/>
            <person name="Allard M.W."/>
            <person name="Strain E.A."/>
            <person name="Whittaker P."/>
            <person name="Naum M."/>
            <person name="McCarthy P.J."/>
            <person name="Lopez J.V."/>
            <person name="Fischer M."/>
            <person name="Brown E.W."/>
        </authorList>
    </citation>
    <scope>NUCLEOTIDE SEQUENCE [LARGE SCALE GENOMIC DNA]</scope>
    <source>
        <strain evidence="3">DSMZ 21326</strain>
    </source>
</reference>
<keyword evidence="1" id="KW-1133">Transmembrane helix</keyword>
<dbReference type="RefSeq" id="WP_008076788.1">
    <property type="nucleotide sequence ID" value="NZ_AEVT01000059.1"/>
</dbReference>
<proteinExistence type="predicted"/>
<evidence type="ECO:0008006" key="4">
    <source>
        <dbReference type="Google" id="ProtNLM"/>
    </source>
</evidence>
<dbReference type="EMBL" id="AEVT01000059">
    <property type="protein sequence ID" value="EGA70371.1"/>
    <property type="molecule type" value="Genomic_DNA"/>
</dbReference>
<dbReference type="AlphaFoldDB" id="E8M6Q3"/>
<dbReference type="Proteomes" id="UP000006228">
    <property type="component" value="Unassembled WGS sequence"/>
</dbReference>
<sequence length="69" mass="7747">MKKQSAKHEFRLIGIALFCAFLLVFGHIILAKSFADLAWTEYTAAAIPFVMFGLCWMSIRYAANADNDS</sequence>
<dbReference type="eggNOG" id="ENOG5033GDR">
    <property type="taxonomic scope" value="Bacteria"/>
</dbReference>
<keyword evidence="1" id="KW-0472">Membrane</keyword>
<dbReference type="GeneID" id="95569275"/>
<organism evidence="2 3">
    <name type="scientific">Vibrio sinaloensis DSM 21326</name>
    <dbReference type="NCBI Taxonomy" id="945550"/>
    <lineage>
        <taxon>Bacteria</taxon>
        <taxon>Pseudomonadati</taxon>
        <taxon>Pseudomonadota</taxon>
        <taxon>Gammaproteobacteria</taxon>
        <taxon>Vibrionales</taxon>
        <taxon>Vibrionaceae</taxon>
        <taxon>Vibrio</taxon>
        <taxon>Vibrio oreintalis group</taxon>
    </lineage>
</organism>
<feature type="transmembrane region" description="Helical" evidence="1">
    <location>
        <begin position="42"/>
        <end position="63"/>
    </location>
</feature>
<protein>
    <recommendedName>
        <fullName evidence="4">Asparaginyl-tRNA synthetase</fullName>
    </recommendedName>
</protein>
<keyword evidence="1" id="KW-0812">Transmembrane</keyword>
<name>E8M6Q3_PHOS4</name>
<evidence type="ECO:0000313" key="3">
    <source>
        <dbReference type="Proteomes" id="UP000006228"/>
    </source>
</evidence>
<comment type="caution">
    <text evidence="2">The sequence shown here is derived from an EMBL/GenBank/DDBJ whole genome shotgun (WGS) entry which is preliminary data.</text>
</comment>
<evidence type="ECO:0000256" key="1">
    <source>
        <dbReference type="SAM" id="Phobius"/>
    </source>
</evidence>